<name>A0A5J5LDL9_HALHI</name>
<organism evidence="1 2">
    <name type="scientific">Haloarcula hispanica</name>
    <dbReference type="NCBI Taxonomy" id="51589"/>
    <lineage>
        <taxon>Archaea</taxon>
        <taxon>Methanobacteriati</taxon>
        <taxon>Methanobacteriota</taxon>
        <taxon>Stenosarchaea group</taxon>
        <taxon>Halobacteria</taxon>
        <taxon>Halobacteriales</taxon>
        <taxon>Haloarculaceae</taxon>
        <taxon>Haloarcula</taxon>
    </lineage>
</organism>
<accession>A0A5J5LDL9</accession>
<dbReference type="AlphaFoldDB" id="A0A5J5LDL9"/>
<dbReference type="Proteomes" id="UP000326244">
    <property type="component" value="Unassembled WGS sequence"/>
</dbReference>
<protein>
    <submittedName>
        <fullName evidence="1">Uncharacterized protein</fullName>
    </submittedName>
</protein>
<evidence type="ECO:0000313" key="2">
    <source>
        <dbReference type="Proteomes" id="UP000326244"/>
    </source>
</evidence>
<proteinExistence type="predicted"/>
<gene>
    <name evidence="1" type="ORF">EGO51_19190</name>
</gene>
<comment type="caution">
    <text evidence="1">The sequence shown here is derived from an EMBL/GenBank/DDBJ whole genome shotgun (WGS) entry which is preliminary data.</text>
</comment>
<evidence type="ECO:0000313" key="1">
    <source>
        <dbReference type="EMBL" id="KAA9404624.1"/>
    </source>
</evidence>
<reference evidence="1 2" key="1">
    <citation type="submission" date="2018-11" db="EMBL/GenBank/DDBJ databases">
        <title>Genomic analysis of Haloarcula hispanica CBA1121.</title>
        <authorList>
            <person name="Kim Y.B."/>
            <person name="Roh S.W."/>
        </authorList>
    </citation>
    <scope>NUCLEOTIDE SEQUENCE [LARGE SCALE GENOMIC DNA]</scope>
    <source>
        <strain evidence="1 2">CBA1121</strain>
    </source>
</reference>
<dbReference type="EMBL" id="RQWK01000004">
    <property type="protein sequence ID" value="KAA9404624.1"/>
    <property type="molecule type" value="Genomic_DNA"/>
</dbReference>
<sequence>MQDTAEILAARWEIMAELERQGELQPISVRTTDATIAEYAEILITSIKIFQTARQAIFAAEEQYNRDIERRIETDGRVIDPSMPVRFSGAITDIAAIIERAGCELNELNQRMEQLSDSATFGQSSYYEEQARSALTNARKIIEIAELHPQTHLWLVWINESLSQASQIHYKTMEQNRFENHNDGVFTYVAHPPLVVATVGCTATIEEVGAFYLNKFTDRSHEPDNTSSKEVLRDLKATYERAEPELVDEIIETVVNARNDLSHYVTRREGAVPIDDMGRYIEICQACVKMTGILVREMADLRLEQFHQQVISSQ</sequence>